<dbReference type="Proteomes" id="UP001066276">
    <property type="component" value="Chromosome 11"/>
</dbReference>
<reference evidence="2" key="1">
    <citation type="journal article" date="2022" name="bioRxiv">
        <title>Sequencing and chromosome-scale assembly of the giantPleurodeles waltlgenome.</title>
        <authorList>
            <person name="Brown T."/>
            <person name="Elewa A."/>
            <person name="Iarovenko S."/>
            <person name="Subramanian E."/>
            <person name="Araus A.J."/>
            <person name="Petzold A."/>
            <person name="Susuki M."/>
            <person name="Suzuki K.-i.T."/>
            <person name="Hayashi T."/>
            <person name="Toyoda A."/>
            <person name="Oliveira C."/>
            <person name="Osipova E."/>
            <person name="Leigh N.D."/>
            <person name="Simon A."/>
            <person name="Yun M.H."/>
        </authorList>
    </citation>
    <scope>NUCLEOTIDE SEQUENCE</scope>
    <source>
        <strain evidence="2">20211129_DDA</strain>
        <tissue evidence="2">Liver</tissue>
    </source>
</reference>
<dbReference type="AlphaFoldDB" id="A0AAV7LCN9"/>
<gene>
    <name evidence="2" type="ORF">NDU88_002506</name>
</gene>
<evidence type="ECO:0000313" key="2">
    <source>
        <dbReference type="EMBL" id="KAJ1089355.1"/>
    </source>
</evidence>
<name>A0AAV7LCN9_PLEWA</name>
<feature type="region of interest" description="Disordered" evidence="1">
    <location>
        <begin position="74"/>
        <end position="116"/>
    </location>
</feature>
<evidence type="ECO:0000313" key="3">
    <source>
        <dbReference type="Proteomes" id="UP001066276"/>
    </source>
</evidence>
<proteinExistence type="predicted"/>
<accession>A0AAV7LCN9</accession>
<evidence type="ECO:0000256" key="1">
    <source>
        <dbReference type="SAM" id="MobiDB-lite"/>
    </source>
</evidence>
<protein>
    <submittedName>
        <fullName evidence="2">Uncharacterized protein</fullName>
    </submittedName>
</protein>
<organism evidence="2 3">
    <name type="scientific">Pleurodeles waltl</name>
    <name type="common">Iberian ribbed newt</name>
    <dbReference type="NCBI Taxonomy" id="8319"/>
    <lineage>
        <taxon>Eukaryota</taxon>
        <taxon>Metazoa</taxon>
        <taxon>Chordata</taxon>
        <taxon>Craniata</taxon>
        <taxon>Vertebrata</taxon>
        <taxon>Euteleostomi</taxon>
        <taxon>Amphibia</taxon>
        <taxon>Batrachia</taxon>
        <taxon>Caudata</taxon>
        <taxon>Salamandroidea</taxon>
        <taxon>Salamandridae</taxon>
        <taxon>Pleurodelinae</taxon>
        <taxon>Pleurodeles</taxon>
    </lineage>
</organism>
<dbReference type="EMBL" id="JANPWB010000015">
    <property type="protein sequence ID" value="KAJ1089355.1"/>
    <property type="molecule type" value="Genomic_DNA"/>
</dbReference>
<sequence length="116" mass="13279">MIGTDVRTSSRTSYCLYDVRRRRVRDSDVLVDVQRLVRRFPSNAGAMGVFMSTRRANNLLPHRKFQSLPGLVARRRRKRRQGDEPSLTGGGLCERKRRGLESGRIGSRGNPLHNCR</sequence>
<comment type="caution">
    <text evidence="2">The sequence shown here is derived from an EMBL/GenBank/DDBJ whole genome shotgun (WGS) entry which is preliminary data.</text>
</comment>
<keyword evidence="3" id="KW-1185">Reference proteome</keyword>